<feature type="domain" description="Hflx-type G" evidence="10">
    <location>
        <begin position="203"/>
        <end position="371"/>
    </location>
</feature>
<dbReference type="Pfam" id="PF01926">
    <property type="entry name" value="MMR_HSR1"/>
    <property type="match status" value="1"/>
</dbReference>
<feature type="binding site" evidence="7">
    <location>
        <begin position="329"/>
        <end position="332"/>
    </location>
    <ligand>
        <name>GTP</name>
        <dbReference type="ChEBI" id="CHEBI:37565"/>
    </ligand>
</feature>
<feature type="binding site" evidence="8">
    <location>
        <position position="216"/>
    </location>
    <ligand>
        <name>Mg(2+)</name>
        <dbReference type="ChEBI" id="CHEBI:18420"/>
    </ligand>
</feature>
<evidence type="ECO:0000256" key="1">
    <source>
        <dbReference type="ARBA" id="ARBA00022490"/>
    </source>
</evidence>
<feature type="binding site" evidence="8">
    <location>
        <position position="243"/>
    </location>
    <ligand>
        <name>Mg(2+)</name>
        <dbReference type="ChEBI" id="CHEBI:18420"/>
    </ligand>
</feature>
<comment type="function">
    <text evidence="6">GTPase that associates with the 50S ribosomal subunit and may have a role during protein synthesis or ribosome biogenesis.</text>
</comment>
<comment type="subunit">
    <text evidence="6">Monomer. Associates with the 50S ribosomal subunit.</text>
</comment>
<dbReference type="InterPro" id="IPR030394">
    <property type="entry name" value="G_HFLX_dom"/>
</dbReference>
<sequence>MDLTQTLTPVVTIGLSQHPNSFDYAMTELNNLVQANNMDVVETLVQKLDKPDPATYFGKGKIEELTQVVIDDGVKTIVANDELSPSQIRNIEKATKARIIDRTGLILEIFANRAQSREAKLQVELAKLKYQLPRLHTSASQRLDQQTGTSSGGGFTNRGAGESQYELDRRTLEKRITHVNRELKEAGKADQIKRKQRDKSDIPTVALVGYTNAGKSTIMNGMINLYGENDDKQVMVKNMLFATLDTSVRKLSLPDQKKFLLSDTVGFVSQLPHQLVQAFKSTLAEAANADLLVQVVDYADPHRDMMIKTTEETLKEIGVDNVPMIVAFNKADKLDVTFPTREGDNLIMAANDTSSLKELAAIIKEKVFKTTRRCRC</sequence>
<dbReference type="InterPro" id="IPR016496">
    <property type="entry name" value="GTPase_HflX"/>
</dbReference>
<dbReference type="PANTHER" id="PTHR10229:SF4">
    <property type="entry name" value="GTPASE HFLX"/>
    <property type="match status" value="1"/>
</dbReference>
<dbReference type="InterPro" id="IPR032305">
    <property type="entry name" value="GTP-bd_M"/>
</dbReference>
<keyword evidence="3 6" id="KW-0547">Nucleotide-binding</keyword>
<dbReference type="Gene3D" id="3.40.50.11060">
    <property type="entry name" value="GTPase HflX, N-terminal domain"/>
    <property type="match status" value="1"/>
</dbReference>
<dbReference type="PANTHER" id="PTHR10229">
    <property type="entry name" value="GTP-BINDING PROTEIN HFLX"/>
    <property type="match status" value="1"/>
</dbReference>
<dbReference type="PIRSF" id="PIRSF006809">
    <property type="entry name" value="GTP-binding_hflX_prd"/>
    <property type="match status" value="1"/>
</dbReference>
<dbReference type="AlphaFoldDB" id="X0PLW9"/>
<reference evidence="11" key="1">
    <citation type="journal article" date="2014" name="Genome Announc.">
        <title>Draft Genome Sequences of Two Lactobacillus Strains, L. farraginis JCM 14108T and L. composti JCM 14202T, Isolated from Compost of Distilled Shochu Residue.</title>
        <authorList>
            <person name="Yuki M."/>
            <person name="Oshima K."/>
            <person name="Suda W."/>
            <person name="Kitahara M."/>
            <person name="Kitamura K."/>
            <person name="Iida T."/>
            <person name="Hattori M."/>
            <person name="Ohkuma M."/>
        </authorList>
    </citation>
    <scope>NUCLEOTIDE SEQUENCE [LARGE SCALE GENOMIC DNA]</scope>
    <source>
        <strain evidence="11">JCM 14108</strain>
    </source>
</reference>
<dbReference type="EMBL" id="BAKI01000047">
    <property type="protein sequence ID" value="GAF37801.1"/>
    <property type="molecule type" value="Genomic_DNA"/>
</dbReference>
<keyword evidence="5 6" id="KW-0342">GTP-binding</keyword>
<dbReference type="FunFam" id="3.40.50.11060:FF:000001">
    <property type="entry name" value="GTPase HflX"/>
    <property type="match status" value="1"/>
</dbReference>
<feature type="binding site" evidence="7">
    <location>
        <begin position="241"/>
        <end position="245"/>
    </location>
    <ligand>
        <name>GTP</name>
        <dbReference type="ChEBI" id="CHEBI:37565"/>
    </ligand>
</feature>
<comment type="subcellular location">
    <subcellularLocation>
        <location evidence="6">Cytoplasm</location>
    </subcellularLocation>
    <text evidence="6">May associate with membranes.</text>
</comment>
<accession>X0PLW9</accession>
<dbReference type="GO" id="GO:0005737">
    <property type="term" value="C:cytoplasm"/>
    <property type="evidence" value="ECO:0007669"/>
    <property type="project" value="UniProtKB-SubCell"/>
</dbReference>
<evidence type="ECO:0000256" key="9">
    <source>
        <dbReference type="SAM" id="MobiDB-lite"/>
    </source>
</evidence>
<feature type="binding site" evidence="7">
    <location>
        <begin position="263"/>
        <end position="266"/>
    </location>
    <ligand>
        <name>GTP</name>
        <dbReference type="ChEBI" id="CHEBI:37565"/>
    </ligand>
</feature>
<dbReference type="Gene3D" id="3.40.50.300">
    <property type="entry name" value="P-loop containing nucleotide triphosphate hydrolases"/>
    <property type="match status" value="1"/>
</dbReference>
<dbReference type="Pfam" id="PF13167">
    <property type="entry name" value="GTP-bdg_N"/>
    <property type="match status" value="1"/>
</dbReference>
<dbReference type="eggNOG" id="COG2262">
    <property type="taxonomic scope" value="Bacteria"/>
</dbReference>
<evidence type="ECO:0000256" key="4">
    <source>
        <dbReference type="ARBA" id="ARBA00022842"/>
    </source>
</evidence>
<evidence type="ECO:0000313" key="12">
    <source>
        <dbReference type="Proteomes" id="UP000019488"/>
    </source>
</evidence>
<feature type="binding site" evidence="7">
    <location>
        <begin position="209"/>
        <end position="216"/>
    </location>
    <ligand>
        <name>GTP</name>
        <dbReference type="ChEBI" id="CHEBI:37565"/>
    </ligand>
</feature>
<evidence type="ECO:0000256" key="2">
    <source>
        <dbReference type="ARBA" id="ARBA00022723"/>
    </source>
</evidence>
<comment type="cofactor">
    <cofactor evidence="8">
        <name>Mg(2+)</name>
        <dbReference type="ChEBI" id="CHEBI:18420"/>
    </cofactor>
</comment>
<evidence type="ECO:0000256" key="8">
    <source>
        <dbReference type="PIRSR" id="PIRSR006809-2"/>
    </source>
</evidence>
<dbReference type="GO" id="GO:0005525">
    <property type="term" value="F:GTP binding"/>
    <property type="evidence" value="ECO:0007669"/>
    <property type="project" value="UniProtKB-UniRule"/>
</dbReference>
<dbReference type="InterPro" id="IPR025121">
    <property type="entry name" value="GTPase_HflX_N"/>
</dbReference>
<dbReference type="InterPro" id="IPR042108">
    <property type="entry name" value="GTPase_HflX_N_sf"/>
</dbReference>
<gene>
    <name evidence="6" type="primary">hflX</name>
    <name evidence="11" type="ORF">JCM14108_2863</name>
</gene>
<dbReference type="InterPro" id="IPR006073">
    <property type="entry name" value="GTP-bd"/>
</dbReference>
<evidence type="ECO:0000256" key="7">
    <source>
        <dbReference type="PIRSR" id="PIRSR006809-1"/>
    </source>
</evidence>
<comment type="caution">
    <text evidence="11">The sequence shown here is derived from an EMBL/GenBank/DDBJ whole genome shotgun (WGS) entry which is preliminary data.</text>
</comment>
<dbReference type="Gene3D" id="6.10.250.2860">
    <property type="match status" value="1"/>
</dbReference>
<dbReference type="CDD" id="cd01878">
    <property type="entry name" value="HflX"/>
    <property type="match status" value="1"/>
</dbReference>
<dbReference type="PRINTS" id="PR00326">
    <property type="entry name" value="GTP1OBG"/>
</dbReference>
<evidence type="ECO:0000256" key="6">
    <source>
        <dbReference type="HAMAP-Rule" id="MF_00900"/>
    </source>
</evidence>
<comment type="similarity">
    <text evidence="6">Belongs to the TRAFAC class OBG-HflX-like GTPase superfamily. HflX GTPase family.</text>
</comment>
<dbReference type="SUPFAM" id="SSF52540">
    <property type="entry name" value="P-loop containing nucleoside triphosphate hydrolases"/>
    <property type="match status" value="1"/>
</dbReference>
<evidence type="ECO:0000313" key="11">
    <source>
        <dbReference type="EMBL" id="GAF37801.1"/>
    </source>
</evidence>
<dbReference type="PROSITE" id="PS51705">
    <property type="entry name" value="G_HFLX"/>
    <property type="match status" value="1"/>
</dbReference>
<proteinExistence type="inferred from homology"/>
<dbReference type="NCBIfam" id="TIGR03156">
    <property type="entry name" value="GTP_HflX"/>
    <property type="match status" value="1"/>
</dbReference>
<protein>
    <recommendedName>
        <fullName evidence="6">GTPase HflX</fullName>
    </recommendedName>
    <alternativeName>
        <fullName evidence="6">GTP-binding protein HflX</fullName>
    </alternativeName>
</protein>
<keyword evidence="1 6" id="KW-0963">Cytoplasm</keyword>
<dbReference type="Pfam" id="PF16360">
    <property type="entry name" value="GTP-bdg_M"/>
    <property type="match status" value="1"/>
</dbReference>
<keyword evidence="4 8" id="KW-0460">Magnesium</keyword>
<dbReference type="Proteomes" id="UP000019488">
    <property type="component" value="Unassembled WGS sequence"/>
</dbReference>
<dbReference type="HAMAP" id="MF_00900">
    <property type="entry name" value="GTPase_HflX"/>
    <property type="match status" value="1"/>
</dbReference>
<name>X0PLW9_9LACO</name>
<evidence type="ECO:0000256" key="3">
    <source>
        <dbReference type="ARBA" id="ARBA00022741"/>
    </source>
</evidence>
<evidence type="ECO:0000256" key="5">
    <source>
        <dbReference type="ARBA" id="ARBA00023134"/>
    </source>
</evidence>
<feature type="region of interest" description="Disordered" evidence="9">
    <location>
        <begin position="137"/>
        <end position="167"/>
    </location>
</feature>
<keyword evidence="2 8" id="KW-0479">Metal-binding</keyword>
<dbReference type="InterPro" id="IPR027417">
    <property type="entry name" value="P-loop_NTPase"/>
</dbReference>
<dbReference type="GO" id="GO:0003924">
    <property type="term" value="F:GTPase activity"/>
    <property type="evidence" value="ECO:0007669"/>
    <property type="project" value="UniProtKB-UniRule"/>
</dbReference>
<dbReference type="GO" id="GO:0043022">
    <property type="term" value="F:ribosome binding"/>
    <property type="evidence" value="ECO:0007669"/>
    <property type="project" value="TreeGrafter"/>
</dbReference>
<organism evidence="11 12">
    <name type="scientific">Lentilactobacillus farraginis DSM 18382 = JCM 14108</name>
    <dbReference type="NCBI Taxonomy" id="1423743"/>
    <lineage>
        <taxon>Bacteria</taxon>
        <taxon>Bacillati</taxon>
        <taxon>Bacillota</taxon>
        <taxon>Bacilli</taxon>
        <taxon>Lactobacillales</taxon>
        <taxon>Lactobacillaceae</taxon>
        <taxon>Lentilactobacillus</taxon>
    </lineage>
</organism>
<evidence type="ECO:0000259" key="10">
    <source>
        <dbReference type="PROSITE" id="PS51705"/>
    </source>
</evidence>
<dbReference type="STRING" id="1423743.FD41_GL001600"/>
<dbReference type="GO" id="GO:0046872">
    <property type="term" value="F:metal ion binding"/>
    <property type="evidence" value="ECO:0007669"/>
    <property type="project" value="UniProtKB-KW"/>
</dbReference>